<feature type="compositionally biased region" description="Polar residues" evidence="1">
    <location>
        <begin position="19"/>
        <end position="37"/>
    </location>
</feature>
<name>A0A2I2GED2_9EURO</name>
<organism evidence="2 3">
    <name type="scientific">Aspergillus steynii IBT 23096</name>
    <dbReference type="NCBI Taxonomy" id="1392250"/>
    <lineage>
        <taxon>Eukaryota</taxon>
        <taxon>Fungi</taxon>
        <taxon>Dikarya</taxon>
        <taxon>Ascomycota</taxon>
        <taxon>Pezizomycotina</taxon>
        <taxon>Eurotiomycetes</taxon>
        <taxon>Eurotiomycetidae</taxon>
        <taxon>Eurotiales</taxon>
        <taxon>Aspergillaceae</taxon>
        <taxon>Aspergillus</taxon>
        <taxon>Aspergillus subgen. Circumdati</taxon>
    </lineage>
</organism>
<feature type="compositionally biased region" description="Polar residues" evidence="1">
    <location>
        <begin position="184"/>
        <end position="202"/>
    </location>
</feature>
<dbReference type="GeneID" id="36562365"/>
<proteinExistence type="predicted"/>
<feature type="region of interest" description="Disordered" evidence="1">
    <location>
        <begin position="1"/>
        <end position="63"/>
    </location>
</feature>
<feature type="region of interest" description="Disordered" evidence="1">
    <location>
        <begin position="338"/>
        <end position="359"/>
    </location>
</feature>
<accession>A0A2I2GED2</accession>
<evidence type="ECO:0000313" key="3">
    <source>
        <dbReference type="Proteomes" id="UP000234275"/>
    </source>
</evidence>
<gene>
    <name evidence="2" type="ORF">P170DRAFT_509275</name>
</gene>
<dbReference type="Proteomes" id="UP000234275">
    <property type="component" value="Unassembled WGS sequence"/>
</dbReference>
<dbReference type="AlphaFoldDB" id="A0A2I2GED2"/>
<feature type="compositionally biased region" description="Polar residues" evidence="1">
    <location>
        <begin position="44"/>
        <end position="56"/>
    </location>
</feature>
<sequence length="359" mass="39307">MVDEDEAKREDSPNPPPASTHNPQDDTVPQPHQQQDLPSDHHSPSVQGTHSGQNSGRLLPPIPTARQPVVRLPLCTHSVVERQHCVDHLERCDSCGRIPFLGWFFVCVEDTSGFSDPLDPIRGPFLSPWILKAIETGEYTVEEREVLIQQKLRVLRMADLERAPSSPSLSMLEAECEAGEHALQQRQTASSSANPGDSTTNLPAHPLPPLPCTLRACRHCERRFANLEERSWLSINEVCNDAIGPPAAFELAGRPVSDANIVRHLGWRSANSGSKTDDYPDRQAWSRNTSGSQLDFTDQELSALFDQVLNMAAAKDTKKDRTTGTDSDESGLSILIGLEVDDTSEAGDQDTCDGGVPLG</sequence>
<evidence type="ECO:0000256" key="1">
    <source>
        <dbReference type="SAM" id="MobiDB-lite"/>
    </source>
</evidence>
<feature type="compositionally biased region" description="Acidic residues" evidence="1">
    <location>
        <begin position="339"/>
        <end position="351"/>
    </location>
</feature>
<reference evidence="2 3" key="1">
    <citation type="submission" date="2016-12" db="EMBL/GenBank/DDBJ databases">
        <title>The genomes of Aspergillus section Nigri reveals drivers in fungal speciation.</title>
        <authorList>
            <consortium name="DOE Joint Genome Institute"/>
            <person name="Vesth T.C."/>
            <person name="Nybo J."/>
            <person name="Theobald S."/>
            <person name="Brandl J."/>
            <person name="Frisvad J.C."/>
            <person name="Nielsen K.F."/>
            <person name="Lyhne E.K."/>
            <person name="Kogle M.E."/>
            <person name="Kuo A."/>
            <person name="Riley R."/>
            <person name="Clum A."/>
            <person name="Nolan M."/>
            <person name="Lipzen A."/>
            <person name="Salamov A."/>
            <person name="Henrissat B."/>
            <person name="Wiebenga A."/>
            <person name="De Vries R.P."/>
            <person name="Grigoriev I.V."/>
            <person name="Mortensen U.H."/>
            <person name="Andersen M.R."/>
            <person name="Baker S.E."/>
        </authorList>
    </citation>
    <scope>NUCLEOTIDE SEQUENCE [LARGE SCALE GENOMIC DNA]</scope>
    <source>
        <strain evidence="2 3">IBT 23096</strain>
    </source>
</reference>
<protein>
    <submittedName>
        <fullName evidence="2">Uncharacterized protein</fullName>
    </submittedName>
</protein>
<dbReference type="VEuPathDB" id="FungiDB:P170DRAFT_509275"/>
<comment type="caution">
    <text evidence="2">The sequence shown here is derived from an EMBL/GenBank/DDBJ whole genome shotgun (WGS) entry which is preliminary data.</text>
</comment>
<keyword evidence="3" id="KW-1185">Reference proteome</keyword>
<dbReference type="RefSeq" id="XP_024706558.1">
    <property type="nucleotide sequence ID" value="XM_024854659.1"/>
</dbReference>
<dbReference type="STRING" id="1392250.A0A2I2GED2"/>
<evidence type="ECO:0000313" key="2">
    <source>
        <dbReference type="EMBL" id="PLB51256.1"/>
    </source>
</evidence>
<dbReference type="OrthoDB" id="4776522at2759"/>
<dbReference type="EMBL" id="MSFO01000003">
    <property type="protein sequence ID" value="PLB51256.1"/>
    <property type="molecule type" value="Genomic_DNA"/>
</dbReference>
<feature type="compositionally biased region" description="Basic and acidic residues" evidence="1">
    <location>
        <begin position="1"/>
        <end position="12"/>
    </location>
</feature>
<feature type="region of interest" description="Disordered" evidence="1">
    <location>
        <begin position="180"/>
        <end position="205"/>
    </location>
</feature>